<dbReference type="Proteomes" id="UP000002026">
    <property type="component" value="Chromosome"/>
</dbReference>
<protein>
    <recommendedName>
        <fullName evidence="3">TerY-C metal binding domain-containing protein</fullName>
    </recommendedName>
</protein>
<dbReference type="AlphaFoldDB" id="C7N2E8"/>
<evidence type="ECO:0000313" key="1">
    <source>
        <dbReference type="EMBL" id="ACV21454.1"/>
    </source>
</evidence>
<dbReference type="KEGG" id="shi:Shel_03930"/>
<dbReference type="eggNOG" id="ENOG503335C">
    <property type="taxonomic scope" value="Bacteria"/>
</dbReference>
<accession>C7N2E8</accession>
<evidence type="ECO:0000313" key="2">
    <source>
        <dbReference type="Proteomes" id="UP000002026"/>
    </source>
</evidence>
<organism evidence="1 2">
    <name type="scientific">Slackia heliotrinireducens (strain ATCC 29202 / DSM 20476 / NCTC 11029 / RHS 1)</name>
    <name type="common">Peptococcus heliotrinreducens</name>
    <dbReference type="NCBI Taxonomy" id="471855"/>
    <lineage>
        <taxon>Bacteria</taxon>
        <taxon>Bacillati</taxon>
        <taxon>Actinomycetota</taxon>
        <taxon>Coriobacteriia</taxon>
        <taxon>Eggerthellales</taxon>
        <taxon>Eggerthellaceae</taxon>
        <taxon>Slackia</taxon>
    </lineage>
</organism>
<dbReference type="HOGENOM" id="CLU_2105677_0_0_11"/>
<proteinExistence type="predicted"/>
<keyword evidence="2" id="KW-1185">Reference proteome</keyword>
<evidence type="ECO:0008006" key="3">
    <source>
        <dbReference type="Google" id="ProtNLM"/>
    </source>
</evidence>
<dbReference type="EMBL" id="CP001684">
    <property type="protein sequence ID" value="ACV21454.1"/>
    <property type="molecule type" value="Genomic_DNA"/>
</dbReference>
<sequence>MMKEKTVVLSKCASCGQLFGITMERIGGIWHCVWAFKISESMAHFEGYGDEPVSGNIFVSDEYPGCPYCGNMGWVSCGDCKKLTCYGAEIGSDFTCAWCGHSGATEAADSFELRGGGM</sequence>
<reference evidence="1 2" key="1">
    <citation type="journal article" date="2009" name="Stand. Genomic Sci.">
        <title>Complete genome sequence of Slackia heliotrinireducens type strain (RHS 1).</title>
        <authorList>
            <person name="Pukall R."/>
            <person name="Lapidus A."/>
            <person name="Nolan M."/>
            <person name="Copeland A."/>
            <person name="Glavina Del Rio T."/>
            <person name="Lucas S."/>
            <person name="Chen F."/>
            <person name="Tice H."/>
            <person name="Cheng J.F."/>
            <person name="Chertkov O."/>
            <person name="Bruce D."/>
            <person name="Goodwin L."/>
            <person name="Kuske C."/>
            <person name="Brettin T."/>
            <person name="Detter J.C."/>
            <person name="Han C."/>
            <person name="Pitluck S."/>
            <person name="Pati A."/>
            <person name="Mavrommatis K."/>
            <person name="Ivanova N."/>
            <person name="Ovchinnikova G."/>
            <person name="Chen A."/>
            <person name="Palaniappan K."/>
            <person name="Schneider S."/>
            <person name="Rohde M."/>
            <person name="Chain P."/>
            <person name="D'haeseleer P."/>
            <person name="Goker M."/>
            <person name="Bristow J."/>
            <person name="Eisen J.A."/>
            <person name="Markowitz V."/>
            <person name="Kyrpides N.C."/>
            <person name="Klenk H.P."/>
            <person name="Hugenholtz P."/>
        </authorList>
    </citation>
    <scope>NUCLEOTIDE SEQUENCE [LARGE SCALE GENOMIC DNA]</scope>
    <source>
        <strain evidence="2">ATCC 29202 / DSM 20476 / NCTC 11029 / RHS 1</strain>
    </source>
</reference>
<dbReference type="RefSeq" id="WP_012797561.1">
    <property type="nucleotide sequence ID" value="NC_013165.1"/>
</dbReference>
<name>C7N2E8_SLAHD</name>
<gene>
    <name evidence="1" type="ordered locus">Shel_03930</name>
</gene>